<accession>A0AAW4QD23</accession>
<evidence type="ECO:0000313" key="1">
    <source>
        <dbReference type="EMBL" id="MBX3892794.1"/>
    </source>
</evidence>
<dbReference type="RefSeq" id="WP_028229022.1">
    <property type="nucleotide sequence ID" value="NZ_QGAQ01000026.1"/>
</dbReference>
<organism evidence="1 2">
    <name type="scientific">Ralstonia pickettii</name>
    <name type="common">Burkholderia pickettii</name>
    <dbReference type="NCBI Taxonomy" id="329"/>
    <lineage>
        <taxon>Bacteria</taxon>
        <taxon>Pseudomonadati</taxon>
        <taxon>Pseudomonadota</taxon>
        <taxon>Betaproteobacteria</taxon>
        <taxon>Burkholderiales</taxon>
        <taxon>Burkholderiaceae</taxon>
        <taxon>Ralstonia</taxon>
    </lineage>
</organism>
<dbReference type="AlphaFoldDB" id="A0AAW4QD23"/>
<dbReference type="EMBL" id="QGBI01000029">
    <property type="protein sequence ID" value="MBX3892794.1"/>
    <property type="molecule type" value="Genomic_DNA"/>
</dbReference>
<evidence type="ECO:0000313" key="2">
    <source>
        <dbReference type="Proteomes" id="UP001199322"/>
    </source>
</evidence>
<sequence>MSNQAAAAQHWYYRLRKDALLIAARSGNLAESFILKIERRLLSGLQHDPEVPDTVKPVLLACHSKAVRQELEMQRQCRANNNTTRGKAQ</sequence>
<dbReference type="Proteomes" id="UP001199322">
    <property type="component" value="Unassembled WGS sequence"/>
</dbReference>
<gene>
    <name evidence="1" type="ORF">DEE74_23280</name>
</gene>
<name>A0AAW4QD23_RALPI</name>
<protein>
    <submittedName>
        <fullName evidence="1">Uncharacterized protein</fullName>
    </submittedName>
</protein>
<proteinExistence type="predicted"/>
<reference evidence="1" key="1">
    <citation type="submission" date="2018-06" db="EMBL/GenBank/DDBJ databases">
        <authorList>
            <person name="O'Rourke A."/>
        </authorList>
    </citation>
    <scope>NUCLEOTIDE SEQUENCE</scope>
    <source>
        <strain evidence="1">132550021-3</strain>
    </source>
</reference>
<comment type="caution">
    <text evidence="1">The sequence shown here is derived from an EMBL/GenBank/DDBJ whole genome shotgun (WGS) entry which is preliminary data.</text>
</comment>